<dbReference type="GeneID" id="67027973"/>
<evidence type="ECO:0000313" key="9">
    <source>
        <dbReference type="Proteomes" id="UP000650533"/>
    </source>
</evidence>
<evidence type="ECO:0000256" key="3">
    <source>
        <dbReference type="ARBA" id="ARBA00022448"/>
    </source>
</evidence>
<accession>A0A8H8NWJ3</accession>
<organism evidence="8 9">
    <name type="scientific">Rhizoctonia solani</name>
    <dbReference type="NCBI Taxonomy" id="456999"/>
    <lineage>
        <taxon>Eukaryota</taxon>
        <taxon>Fungi</taxon>
        <taxon>Dikarya</taxon>
        <taxon>Basidiomycota</taxon>
        <taxon>Agaricomycotina</taxon>
        <taxon>Agaricomycetes</taxon>
        <taxon>Cantharellales</taxon>
        <taxon>Ceratobasidiaceae</taxon>
        <taxon>Rhizoctonia</taxon>
    </lineage>
</organism>
<dbReference type="PANTHER" id="PTHR23514:SF3">
    <property type="entry name" value="BYPASS OF STOP CODON PROTEIN 6"/>
    <property type="match status" value="1"/>
</dbReference>
<dbReference type="InterPro" id="IPR051788">
    <property type="entry name" value="MFS_Transporter"/>
</dbReference>
<evidence type="ECO:0000256" key="2">
    <source>
        <dbReference type="ARBA" id="ARBA00008335"/>
    </source>
</evidence>
<keyword evidence="5 7" id="KW-1133">Transmembrane helix</keyword>
<dbReference type="Proteomes" id="UP000650533">
    <property type="component" value="Chromosome 6"/>
</dbReference>
<comment type="similarity">
    <text evidence="2">Belongs to the major facilitator superfamily.</text>
</comment>
<reference evidence="8" key="1">
    <citation type="submission" date="2020-05" db="EMBL/GenBank/DDBJ databases">
        <title>Evolutionary and genomic comparisons of hybrid uninucleate and nonhybrid Rhizoctonia fungi.</title>
        <authorList>
            <person name="Li C."/>
            <person name="Chen X."/>
        </authorList>
    </citation>
    <scope>NUCLEOTIDE SEQUENCE</scope>
    <source>
        <strain evidence="8">AG-1 IA</strain>
    </source>
</reference>
<dbReference type="KEGG" id="rsx:RhiXN_05694"/>
<keyword evidence="4 7" id="KW-0812">Transmembrane</keyword>
<feature type="transmembrane region" description="Helical" evidence="7">
    <location>
        <begin position="30"/>
        <end position="53"/>
    </location>
</feature>
<feature type="transmembrane region" description="Helical" evidence="7">
    <location>
        <begin position="65"/>
        <end position="84"/>
    </location>
</feature>
<evidence type="ECO:0000256" key="4">
    <source>
        <dbReference type="ARBA" id="ARBA00022692"/>
    </source>
</evidence>
<evidence type="ECO:0000256" key="6">
    <source>
        <dbReference type="ARBA" id="ARBA00023136"/>
    </source>
</evidence>
<dbReference type="RefSeq" id="XP_043180942.1">
    <property type="nucleotide sequence ID" value="XM_043325510.1"/>
</dbReference>
<evidence type="ECO:0000256" key="5">
    <source>
        <dbReference type="ARBA" id="ARBA00022989"/>
    </source>
</evidence>
<name>A0A8H8NWJ3_9AGAM</name>
<comment type="subcellular location">
    <subcellularLocation>
        <location evidence="1">Endomembrane system</location>
        <topology evidence="1">Multi-pass membrane protein</topology>
    </subcellularLocation>
</comment>
<dbReference type="InterPro" id="IPR036259">
    <property type="entry name" value="MFS_trans_sf"/>
</dbReference>
<gene>
    <name evidence="8" type="ORF">RhiXN_05694</name>
</gene>
<dbReference type="GO" id="GO:0016020">
    <property type="term" value="C:membrane"/>
    <property type="evidence" value="ECO:0007669"/>
    <property type="project" value="TreeGrafter"/>
</dbReference>
<protein>
    <recommendedName>
        <fullName evidence="10">Major facilitator superfamily (MFS) profile domain-containing protein</fullName>
    </recommendedName>
</protein>
<keyword evidence="6 7" id="KW-0472">Membrane</keyword>
<evidence type="ECO:0008006" key="10">
    <source>
        <dbReference type="Google" id="ProtNLM"/>
    </source>
</evidence>
<dbReference type="SUPFAM" id="SSF103473">
    <property type="entry name" value="MFS general substrate transporter"/>
    <property type="match status" value="1"/>
</dbReference>
<dbReference type="EMBL" id="CP059663">
    <property type="protein sequence ID" value="QRW20705.1"/>
    <property type="molecule type" value="Genomic_DNA"/>
</dbReference>
<dbReference type="PANTHER" id="PTHR23514">
    <property type="entry name" value="BYPASS OF STOP CODON PROTEIN 6"/>
    <property type="match status" value="1"/>
</dbReference>
<proteinExistence type="inferred from homology"/>
<evidence type="ECO:0000256" key="7">
    <source>
        <dbReference type="SAM" id="Phobius"/>
    </source>
</evidence>
<keyword evidence="3" id="KW-0813">Transport</keyword>
<dbReference type="AlphaFoldDB" id="A0A8H8NWJ3"/>
<sequence length="93" mass="9665">MTCSFSLLQHVAGPLYPISMNVLGTVVPKWLLTGAMGWVGSVGQAGGALFPFLTGTLIQKYGVHILQPVLVALLGGMAVSWAVIPLSTKGRGD</sequence>
<dbReference type="GO" id="GO:0012505">
    <property type="term" value="C:endomembrane system"/>
    <property type="evidence" value="ECO:0007669"/>
    <property type="project" value="UniProtKB-SubCell"/>
</dbReference>
<evidence type="ECO:0000313" key="8">
    <source>
        <dbReference type="EMBL" id="QRW20705.1"/>
    </source>
</evidence>
<evidence type="ECO:0000256" key="1">
    <source>
        <dbReference type="ARBA" id="ARBA00004127"/>
    </source>
</evidence>